<dbReference type="Proteomes" id="UP000243499">
    <property type="component" value="Chromosome 2"/>
</dbReference>
<accession>A0A2S3GVI8</accession>
<dbReference type="Gramene" id="PAN09483">
    <property type="protein sequence ID" value="PAN09483"/>
    <property type="gene ID" value="PAHAL_2G026900"/>
</dbReference>
<organism evidence="1">
    <name type="scientific">Panicum hallii</name>
    <dbReference type="NCBI Taxonomy" id="206008"/>
    <lineage>
        <taxon>Eukaryota</taxon>
        <taxon>Viridiplantae</taxon>
        <taxon>Streptophyta</taxon>
        <taxon>Embryophyta</taxon>
        <taxon>Tracheophyta</taxon>
        <taxon>Spermatophyta</taxon>
        <taxon>Magnoliopsida</taxon>
        <taxon>Liliopsida</taxon>
        <taxon>Poales</taxon>
        <taxon>Poaceae</taxon>
        <taxon>PACMAD clade</taxon>
        <taxon>Panicoideae</taxon>
        <taxon>Panicodae</taxon>
        <taxon>Paniceae</taxon>
        <taxon>Panicinae</taxon>
        <taxon>Panicum</taxon>
        <taxon>Panicum sect. Panicum</taxon>
    </lineage>
</organism>
<evidence type="ECO:0000313" key="1">
    <source>
        <dbReference type="EMBL" id="PAN09483.1"/>
    </source>
</evidence>
<proteinExistence type="predicted"/>
<name>A0A2S3GVI8_9POAL</name>
<gene>
    <name evidence="1" type="ORF">PAHAL_2G026900</name>
</gene>
<dbReference type="EMBL" id="CM008047">
    <property type="protein sequence ID" value="PAN09483.1"/>
    <property type="molecule type" value="Genomic_DNA"/>
</dbReference>
<sequence length="60" mass="7226">MERRMSRRRALRLPPLRNRAPVSRRRRALGLPPPSRVDVVMELNPIMLGRWIRVRLKICR</sequence>
<protein>
    <submittedName>
        <fullName evidence="1">Uncharacterized protein</fullName>
    </submittedName>
</protein>
<dbReference type="AlphaFoldDB" id="A0A2S3GVI8"/>
<reference evidence="1" key="1">
    <citation type="submission" date="2018-04" db="EMBL/GenBank/DDBJ databases">
        <title>WGS assembly of Panicum hallii.</title>
        <authorList>
            <person name="Lovell J."/>
            <person name="Jenkins J."/>
            <person name="Lowry D."/>
            <person name="Mamidi S."/>
            <person name="Sreedasyam A."/>
            <person name="Weng X."/>
            <person name="Barry K."/>
            <person name="Bonette J."/>
            <person name="Campitelli B."/>
            <person name="Daum C."/>
            <person name="Gordon S."/>
            <person name="Gould B."/>
            <person name="Lipzen A."/>
            <person name="Macqueen A."/>
            <person name="Palacio-Mejia J."/>
            <person name="Plott C."/>
            <person name="Shakirov E."/>
            <person name="Shu S."/>
            <person name="Yoshinaga Y."/>
            <person name="Zane M."/>
            <person name="Rokhsar D."/>
            <person name="Grimwood J."/>
            <person name="Schmutz J."/>
            <person name="Juenger T."/>
        </authorList>
    </citation>
    <scope>NUCLEOTIDE SEQUENCE [LARGE SCALE GENOMIC DNA]</scope>
    <source>
        <strain evidence="1">FIL2</strain>
    </source>
</reference>